<evidence type="ECO:0000313" key="2">
    <source>
        <dbReference type="Proteomes" id="UP001501285"/>
    </source>
</evidence>
<name>A0ABN1ZMD8_9MICO</name>
<keyword evidence="2" id="KW-1185">Reference proteome</keyword>
<reference evidence="1 2" key="1">
    <citation type="journal article" date="2019" name="Int. J. Syst. Evol. Microbiol.">
        <title>The Global Catalogue of Microorganisms (GCM) 10K type strain sequencing project: providing services to taxonomists for standard genome sequencing and annotation.</title>
        <authorList>
            <consortium name="The Broad Institute Genomics Platform"/>
            <consortium name="The Broad Institute Genome Sequencing Center for Infectious Disease"/>
            <person name="Wu L."/>
            <person name="Ma J."/>
        </authorList>
    </citation>
    <scope>NUCLEOTIDE SEQUENCE [LARGE SCALE GENOMIC DNA]</scope>
    <source>
        <strain evidence="1 2">JCM 14283</strain>
    </source>
</reference>
<evidence type="ECO:0000313" key="1">
    <source>
        <dbReference type="EMBL" id="GAA1501094.1"/>
    </source>
</evidence>
<accession>A0ABN1ZMD8</accession>
<comment type="caution">
    <text evidence="1">The sequence shown here is derived from an EMBL/GenBank/DDBJ whole genome shotgun (WGS) entry which is preliminary data.</text>
</comment>
<dbReference type="EMBL" id="BAAANB010000061">
    <property type="protein sequence ID" value="GAA1501094.1"/>
    <property type="molecule type" value="Genomic_DNA"/>
</dbReference>
<proteinExistence type="predicted"/>
<dbReference type="RefSeq" id="WP_343994395.1">
    <property type="nucleotide sequence ID" value="NZ_BAAANB010000061.1"/>
</dbReference>
<protein>
    <submittedName>
        <fullName evidence="1">Uncharacterized protein</fullName>
    </submittedName>
</protein>
<organism evidence="1 2">
    <name type="scientific">Terrabacter terrae</name>
    <dbReference type="NCBI Taxonomy" id="318434"/>
    <lineage>
        <taxon>Bacteria</taxon>
        <taxon>Bacillati</taxon>
        <taxon>Actinomycetota</taxon>
        <taxon>Actinomycetes</taxon>
        <taxon>Micrococcales</taxon>
        <taxon>Intrasporangiaceae</taxon>
        <taxon>Terrabacter</taxon>
    </lineage>
</organism>
<gene>
    <name evidence="1" type="ORF">GCM10009740_37680</name>
</gene>
<sequence length="81" mass="8869">MRAASSRPTGIIVLFTLTGLSSLTDGRGLHVLTFQTEAPSLLWLNDVLAVGEGAIDIERRLLQMRYYECDVELPLPALPAD</sequence>
<dbReference type="Proteomes" id="UP001501285">
    <property type="component" value="Unassembled WGS sequence"/>
</dbReference>